<dbReference type="GO" id="GO:0016491">
    <property type="term" value="F:oxidoreductase activity"/>
    <property type="evidence" value="ECO:0007669"/>
    <property type="project" value="UniProtKB-KW"/>
</dbReference>
<dbReference type="EMBL" id="VSSQ01027470">
    <property type="protein sequence ID" value="MPM76741.1"/>
    <property type="molecule type" value="Genomic_DNA"/>
</dbReference>
<gene>
    <name evidence="7" type="primary">hpdA_8</name>
    <name evidence="7" type="ORF">SDC9_123740</name>
</gene>
<protein>
    <submittedName>
        <fullName evidence="7">4-hydroxyphenylacetate decarboxylase activating enzyme</fullName>
        <ecNumber evidence="7">1.97.1.-</ecNumber>
    </submittedName>
</protein>
<evidence type="ECO:0000256" key="6">
    <source>
        <dbReference type="ARBA" id="ARBA00023014"/>
    </source>
</evidence>
<evidence type="ECO:0000256" key="2">
    <source>
        <dbReference type="ARBA" id="ARBA00022485"/>
    </source>
</evidence>
<evidence type="ECO:0000313" key="7">
    <source>
        <dbReference type="EMBL" id="MPM76741.1"/>
    </source>
</evidence>
<keyword evidence="4" id="KW-0479">Metal-binding</keyword>
<keyword evidence="2" id="KW-0004">4Fe-4S</keyword>
<dbReference type="PANTHER" id="PTHR30352">
    <property type="entry name" value="PYRUVATE FORMATE-LYASE-ACTIVATING ENZYME"/>
    <property type="match status" value="1"/>
</dbReference>
<keyword evidence="5" id="KW-0408">Iron</keyword>
<keyword evidence="3" id="KW-0949">S-adenosyl-L-methionine</keyword>
<dbReference type="InterPro" id="IPR034457">
    <property type="entry name" value="Organic_radical-activating"/>
</dbReference>
<dbReference type="AlphaFoldDB" id="A0A645CIG5"/>
<proteinExistence type="predicted"/>
<keyword evidence="6" id="KW-0411">Iron-sulfur</keyword>
<evidence type="ECO:0000256" key="5">
    <source>
        <dbReference type="ARBA" id="ARBA00023004"/>
    </source>
</evidence>
<keyword evidence="7" id="KW-0560">Oxidoreductase</keyword>
<accession>A0A645CIG5</accession>
<evidence type="ECO:0000256" key="4">
    <source>
        <dbReference type="ARBA" id="ARBA00022723"/>
    </source>
</evidence>
<dbReference type="InterPro" id="IPR058240">
    <property type="entry name" value="rSAM_sf"/>
</dbReference>
<comment type="caution">
    <text evidence="7">The sequence shown here is derived from an EMBL/GenBank/DDBJ whole genome shotgun (WGS) entry which is preliminary data.</text>
</comment>
<name>A0A645CIG5_9ZZZZ</name>
<dbReference type="Gene3D" id="3.80.30.10">
    <property type="entry name" value="pyruvate-formate lyase- activating enzyme"/>
    <property type="match status" value="1"/>
</dbReference>
<dbReference type="EC" id="1.97.1.-" evidence="7"/>
<dbReference type="PANTHER" id="PTHR30352:SF4">
    <property type="entry name" value="PYRUVATE FORMATE-LYASE 2-ACTIVATING ENZYME"/>
    <property type="match status" value="1"/>
</dbReference>
<sequence>MNNEKHKKYVGVENKLILENLKRLSARNCNIFVRMPIIAGINDDDAHITEAICYLSNLNIIQVNLLPYHKMGMDKYKRLNMGYKLLGTEKPTEEKMAEIAEKFRKAGMKVKIGG</sequence>
<dbReference type="GO" id="GO:0046872">
    <property type="term" value="F:metal ion binding"/>
    <property type="evidence" value="ECO:0007669"/>
    <property type="project" value="UniProtKB-KW"/>
</dbReference>
<dbReference type="SUPFAM" id="SSF102114">
    <property type="entry name" value="Radical SAM enzymes"/>
    <property type="match status" value="1"/>
</dbReference>
<organism evidence="7">
    <name type="scientific">bioreactor metagenome</name>
    <dbReference type="NCBI Taxonomy" id="1076179"/>
    <lineage>
        <taxon>unclassified sequences</taxon>
        <taxon>metagenomes</taxon>
        <taxon>ecological metagenomes</taxon>
    </lineage>
</organism>
<evidence type="ECO:0000256" key="1">
    <source>
        <dbReference type="ARBA" id="ARBA00001966"/>
    </source>
</evidence>
<comment type="cofactor">
    <cofactor evidence="1">
        <name>[4Fe-4S] cluster</name>
        <dbReference type="ChEBI" id="CHEBI:49883"/>
    </cofactor>
</comment>
<evidence type="ECO:0000256" key="3">
    <source>
        <dbReference type="ARBA" id="ARBA00022691"/>
    </source>
</evidence>
<dbReference type="GO" id="GO:0051539">
    <property type="term" value="F:4 iron, 4 sulfur cluster binding"/>
    <property type="evidence" value="ECO:0007669"/>
    <property type="project" value="UniProtKB-KW"/>
</dbReference>
<reference evidence="7" key="1">
    <citation type="submission" date="2019-08" db="EMBL/GenBank/DDBJ databases">
        <authorList>
            <person name="Kucharzyk K."/>
            <person name="Murdoch R.W."/>
            <person name="Higgins S."/>
            <person name="Loffler F."/>
        </authorList>
    </citation>
    <scope>NUCLEOTIDE SEQUENCE</scope>
</reference>